<gene>
    <name evidence="1" type="ORF">A2U01_0001278</name>
</gene>
<dbReference type="Proteomes" id="UP000265520">
    <property type="component" value="Unassembled WGS sequence"/>
</dbReference>
<protein>
    <submittedName>
        <fullName evidence="1">Uncharacterized protein</fullName>
    </submittedName>
</protein>
<name>A0A392LZV0_9FABA</name>
<accession>A0A392LZV0</accession>
<reference evidence="1 2" key="1">
    <citation type="journal article" date="2018" name="Front. Plant Sci.">
        <title>Red Clover (Trifolium pratense) and Zigzag Clover (T. medium) - A Picture of Genomic Similarities and Differences.</title>
        <authorList>
            <person name="Dluhosova J."/>
            <person name="Istvanek J."/>
            <person name="Nedelnik J."/>
            <person name="Repkova J."/>
        </authorList>
    </citation>
    <scope>NUCLEOTIDE SEQUENCE [LARGE SCALE GENOMIC DNA]</scope>
    <source>
        <strain evidence="2">cv. 10/8</strain>
        <tissue evidence="1">Leaf</tissue>
    </source>
</reference>
<proteinExistence type="predicted"/>
<evidence type="ECO:0000313" key="2">
    <source>
        <dbReference type="Proteomes" id="UP000265520"/>
    </source>
</evidence>
<comment type="caution">
    <text evidence="1">The sequence shown here is derived from an EMBL/GenBank/DDBJ whole genome shotgun (WGS) entry which is preliminary data.</text>
</comment>
<feature type="non-terminal residue" evidence="1">
    <location>
        <position position="1"/>
    </location>
</feature>
<organism evidence="1 2">
    <name type="scientific">Trifolium medium</name>
    <dbReference type="NCBI Taxonomy" id="97028"/>
    <lineage>
        <taxon>Eukaryota</taxon>
        <taxon>Viridiplantae</taxon>
        <taxon>Streptophyta</taxon>
        <taxon>Embryophyta</taxon>
        <taxon>Tracheophyta</taxon>
        <taxon>Spermatophyta</taxon>
        <taxon>Magnoliopsida</taxon>
        <taxon>eudicotyledons</taxon>
        <taxon>Gunneridae</taxon>
        <taxon>Pentapetalae</taxon>
        <taxon>rosids</taxon>
        <taxon>fabids</taxon>
        <taxon>Fabales</taxon>
        <taxon>Fabaceae</taxon>
        <taxon>Papilionoideae</taxon>
        <taxon>50 kb inversion clade</taxon>
        <taxon>NPAAA clade</taxon>
        <taxon>Hologalegina</taxon>
        <taxon>IRL clade</taxon>
        <taxon>Trifolieae</taxon>
        <taxon>Trifolium</taxon>
    </lineage>
</organism>
<dbReference type="AlphaFoldDB" id="A0A392LZV0"/>
<evidence type="ECO:0000313" key="1">
    <source>
        <dbReference type="EMBL" id="MCH80509.1"/>
    </source>
</evidence>
<keyword evidence="2" id="KW-1185">Reference proteome</keyword>
<sequence>TTHVLLLCPFAASIWRDSGVWNYVEAAVNGKQHCSRNHFSVTAKFRGTKICSVGCCYVEHLEALVDQLLEDWRAAKNTQKTNNAAEAEIAAAMPLSRVQLHRQEQAGMCWQEPETSRIHGVVGITTNDE</sequence>
<dbReference type="EMBL" id="LXQA010001132">
    <property type="protein sequence ID" value="MCH80509.1"/>
    <property type="molecule type" value="Genomic_DNA"/>
</dbReference>